<evidence type="ECO:0000256" key="4">
    <source>
        <dbReference type="ARBA" id="ARBA00022519"/>
    </source>
</evidence>
<feature type="domain" description="ABC transporter" evidence="12">
    <location>
        <begin position="330"/>
        <end position="565"/>
    </location>
</feature>
<dbReference type="SMART" id="SM00382">
    <property type="entry name" value="AAA"/>
    <property type="match status" value="1"/>
</dbReference>
<dbReference type="InterPro" id="IPR027417">
    <property type="entry name" value="P-loop_NTPase"/>
</dbReference>
<dbReference type="EMBL" id="FUWS01000003">
    <property type="protein sequence ID" value="SJZ79540.1"/>
    <property type="molecule type" value="Genomic_DNA"/>
</dbReference>
<evidence type="ECO:0000256" key="10">
    <source>
        <dbReference type="ARBA" id="ARBA00023455"/>
    </source>
</evidence>
<dbReference type="InterPro" id="IPR036640">
    <property type="entry name" value="ABC1_TM_sf"/>
</dbReference>
<dbReference type="STRING" id="1122192.SAMN02745673_01477"/>
<evidence type="ECO:0000256" key="11">
    <source>
        <dbReference type="SAM" id="Phobius"/>
    </source>
</evidence>
<evidence type="ECO:0000256" key="8">
    <source>
        <dbReference type="ARBA" id="ARBA00022989"/>
    </source>
</evidence>
<keyword evidence="5 11" id="KW-0812">Transmembrane</keyword>
<evidence type="ECO:0000256" key="5">
    <source>
        <dbReference type="ARBA" id="ARBA00022692"/>
    </source>
</evidence>
<sequence length="579" mass="61393">MIRAFLHAIGPEHARPVRTRLLLTALVCALQGVLFALLVPVVTTLLGEGPAAAAPWLIVLLVVTVLYALLRSVSLYLNFELGGRVSRALHHRLGAHVARLPLGWFTGARLGELNRMATDGVSRAMQVPVHILPPLADAVVTPAVAVLALLVYDWRIGVAAAVCALPLWAAFHHAGRAVGRNEAARDTVADEAAGRVLEYARAQPVLRAFGRTTRGHARLDEALRAEHAAVRRLLLAGIPALTGYALVLRVAFGALVFLAVHLALGGTPDGPLAVALLVLVVRFVHPLSNAADLGAALRMAAAGLARINAVLDLRPLPEPRQPQTPRDAGVEFDDVRFRYTDEGPDVLDGVTFRAAPGTVTALVGPSGSGKSTVARLLARFHDPRQGRVLIGGVDTRDLGSEEVSRQVAMVFQDVYLFDATIADNIRVAAPQATAQDLERAARLSGLDEVVATLPDGWDTRVGEGGTALSGGQRQRVSIARALLKDASIVVLDEATAALDAENEAIVSATVAELARERTLIVIAHRPATVRAADHVVFLDAGRVVEQGGHDELLAADGHYTGFLRARERALGWRLSAGPA</sequence>
<dbReference type="AlphaFoldDB" id="A0A1T4NJU1"/>
<dbReference type="GO" id="GO:0034040">
    <property type="term" value="F:ATPase-coupled lipid transmembrane transporter activity"/>
    <property type="evidence" value="ECO:0007669"/>
    <property type="project" value="TreeGrafter"/>
</dbReference>
<dbReference type="SUPFAM" id="SSF52540">
    <property type="entry name" value="P-loop containing nucleoside triphosphate hydrolases"/>
    <property type="match status" value="1"/>
</dbReference>
<keyword evidence="9 11" id="KW-0472">Membrane</keyword>
<keyword evidence="6" id="KW-0547">Nucleotide-binding</keyword>
<evidence type="ECO:0000256" key="6">
    <source>
        <dbReference type="ARBA" id="ARBA00022741"/>
    </source>
</evidence>
<organism evidence="14 15">
    <name type="scientific">Marinactinospora thermotolerans DSM 45154</name>
    <dbReference type="NCBI Taxonomy" id="1122192"/>
    <lineage>
        <taxon>Bacteria</taxon>
        <taxon>Bacillati</taxon>
        <taxon>Actinomycetota</taxon>
        <taxon>Actinomycetes</taxon>
        <taxon>Streptosporangiales</taxon>
        <taxon>Nocardiopsidaceae</taxon>
        <taxon>Marinactinospora</taxon>
    </lineage>
</organism>
<keyword evidence="4" id="KW-0997">Cell inner membrane</keyword>
<evidence type="ECO:0000256" key="3">
    <source>
        <dbReference type="ARBA" id="ARBA00022475"/>
    </source>
</evidence>
<feature type="transmembrane region" description="Helical" evidence="11">
    <location>
        <begin position="156"/>
        <end position="175"/>
    </location>
</feature>
<comment type="subcellular location">
    <subcellularLocation>
        <location evidence="1">Cell inner membrane</location>
        <topology evidence="1">Multi-pass membrane protein</topology>
    </subcellularLocation>
</comment>
<dbReference type="PROSITE" id="PS50893">
    <property type="entry name" value="ABC_TRANSPORTER_2"/>
    <property type="match status" value="1"/>
</dbReference>
<feature type="transmembrane region" description="Helical" evidence="11">
    <location>
        <begin position="233"/>
        <end position="260"/>
    </location>
</feature>
<feature type="transmembrane region" description="Helical" evidence="11">
    <location>
        <begin position="52"/>
        <end position="70"/>
    </location>
</feature>
<dbReference type="FunFam" id="3.40.50.300:FF:000221">
    <property type="entry name" value="Multidrug ABC transporter ATP-binding protein"/>
    <property type="match status" value="1"/>
</dbReference>
<dbReference type="OrthoDB" id="9806127at2"/>
<dbReference type="GO" id="GO:0005524">
    <property type="term" value="F:ATP binding"/>
    <property type="evidence" value="ECO:0007669"/>
    <property type="project" value="UniProtKB-KW"/>
</dbReference>
<evidence type="ECO:0000256" key="1">
    <source>
        <dbReference type="ARBA" id="ARBA00004429"/>
    </source>
</evidence>
<name>A0A1T4NJU1_9ACTN</name>
<keyword evidence="7 14" id="KW-0067">ATP-binding</keyword>
<evidence type="ECO:0000259" key="12">
    <source>
        <dbReference type="PROSITE" id="PS50893"/>
    </source>
</evidence>
<dbReference type="PROSITE" id="PS50929">
    <property type="entry name" value="ABC_TM1F"/>
    <property type="match status" value="1"/>
</dbReference>
<feature type="transmembrane region" description="Helical" evidence="11">
    <location>
        <begin position="131"/>
        <end position="150"/>
    </location>
</feature>
<evidence type="ECO:0000313" key="14">
    <source>
        <dbReference type="EMBL" id="SJZ79540.1"/>
    </source>
</evidence>
<keyword evidence="8 11" id="KW-1133">Transmembrane helix</keyword>
<dbReference type="InterPro" id="IPR017871">
    <property type="entry name" value="ABC_transporter-like_CS"/>
</dbReference>
<comment type="similarity">
    <text evidence="10">Belongs to the ABC transporter superfamily. Siderophore-Fe(3+) uptake transporter (SIUT) (TC 3.A.1.21) family.</text>
</comment>
<dbReference type="Gene3D" id="1.20.1560.10">
    <property type="entry name" value="ABC transporter type 1, transmembrane domain"/>
    <property type="match status" value="1"/>
</dbReference>
<accession>A0A1T4NJU1</accession>
<keyword evidence="15" id="KW-1185">Reference proteome</keyword>
<dbReference type="PROSITE" id="PS00211">
    <property type="entry name" value="ABC_TRANSPORTER_1"/>
    <property type="match status" value="1"/>
</dbReference>
<evidence type="ECO:0000256" key="2">
    <source>
        <dbReference type="ARBA" id="ARBA00022448"/>
    </source>
</evidence>
<dbReference type="SUPFAM" id="SSF90123">
    <property type="entry name" value="ABC transporter transmembrane region"/>
    <property type="match status" value="1"/>
</dbReference>
<dbReference type="Proteomes" id="UP000190637">
    <property type="component" value="Unassembled WGS sequence"/>
</dbReference>
<dbReference type="PANTHER" id="PTHR24221:SF654">
    <property type="entry name" value="ATP-BINDING CASSETTE SUB-FAMILY B MEMBER 6"/>
    <property type="match status" value="1"/>
</dbReference>
<evidence type="ECO:0000256" key="9">
    <source>
        <dbReference type="ARBA" id="ARBA00023136"/>
    </source>
</evidence>
<dbReference type="InterPro" id="IPR011527">
    <property type="entry name" value="ABC1_TM_dom"/>
</dbReference>
<dbReference type="PANTHER" id="PTHR24221">
    <property type="entry name" value="ATP-BINDING CASSETTE SUB-FAMILY B"/>
    <property type="match status" value="1"/>
</dbReference>
<evidence type="ECO:0000313" key="15">
    <source>
        <dbReference type="Proteomes" id="UP000190637"/>
    </source>
</evidence>
<evidence type="ECO:0000259" key="13">
    <source>
        <dbReference type="PROSITE" id="PS50929"/>
    </source>
</evidence>
<dbReference type="InterPro" id="IPR003593">
    <property type="entry name" value="AAA+_ATPase"/>
</dbReference>
<feature type="transmembrane region" description="Helical" evidence="11">
    <location>
        <begin position="21"/>
        <end position="46"/>
    </location>
</feature>
<gene>
    <name evidence="14" type="ORF">SAMN02745673_01477</name>
</gene>
<evidence type="ECO:0000256" key="7">
    <source>
        <dbReference type="ARBA" id="ARBA00022840"/>
    </source>
</evidence>
<dbReference type="Gene3D" id="3.40.50.300">
    <property type="entry name" value="P-loop containing nucleotide triphosphate hydrolases"/>
    <property type="match status" value="1"/>
</dbReference>
<feature type="domain" description="ABC transmembrane type-1" evidence="13">
    <location>
        <begin position="21"/>
        <end position="299"/>
    </location>
</feature>
<dbReference type="Pfam" id="PF00005">
    <property type="entry name" value="ABC_tran"/>
    <property type="match status" value="1"/>
</dbReference>
<dbReference type="GO" id="GO:0140359">
    <property type="term" value="F:ABC-type transporter activity"/>
    <property type="evidence" value="ECO:0007669"/>
    <property type="project" value="InterPro"/>
</dbReference>
<dbReference type="Pfam" id="PF00664">
    <property type="entry name" value="ABC_membrane"/>
    <property type="match status" value="1"/>
</dbReference>
<dbReference type="GO" id="GO:0005886">
    <property type="term" value="C:plasma membrane"/>
    <property type="evidence" value="ECO:0007669"/>
    <property type="project" value="UniProtKB-SubCell"/>
</dbReference>
<protein>
    <submittedName>
        <fullName evidence="14">ATP-binding cassette, subfamily B</fullName>
    </submittedName>
</protein>
<reference evidence="14 15" key="1">
    <citation type="submission" date="2017-02" db="EMBL/GenBank/DDBJ databases">
        <authorList>
            <person name="Peterson S.W."/>
        </authorList>
    </citation>
    <scope>NUCLEOTIDE SEQUENCE [LARGE SCALE GENOMIC DNA]</scope>
    <source>
        <strain evidence="14 15">DSM 45154</strain>
    </source>
</reference>
<dbReference type="InterPro" id="IPR003439">
    <property type="entry name" value="ABC_transporter-like_ATP-bd"/>
</dbReference>
<keyword evidence="2" id="KW-0813">Transport</keyword>
<keyword evidence="3" id="KW-1003">Cell membrane</keyword>
<dbReference type="InterPro" id="IPR039421">
    <property type="entry name" value="Type_1_exporter"/>
</dbReference>
<proteinExistence type="inferred from homology"/>
<dbReference type="GO" id="GO:0016887">
    <property type="term" value="F:ATP hydrolysis activity"/>
    <property type="evidence" value="ECO:0007669"/>
    <property type="project" value="InterPro"/>
</dbReference>
<dbReference type="RefSeq" id="WP_078760852.1">
    <property type="nucleotide sequence ID" value="NZ_FUWS01000003.1"/>
</dbReference>